<accession>A0A165DWX7</accession>
<feature type="chain" id="PRO_5007856916" description="ShKT domain-containing protein" evidence="1">
    <location>
        <begin position="19"/>
        <end position="57"/>
    </location>
</feature>
<protein>
    <recommendedName>
        <fullName evidence="2">ShKT domain-containing protein</fullName>
    </recommendedName>
</protein>
<organism evidence="3 4">
    <name type="scientific">Calocera cornea HHB12733</name>
    <dbReference type="NCBI Taxonomy" id="1353952"/>
    <lineage>
        <taxon>Eukaryota</taxon>
        <taxon>Fungi</taxon>
        <taxon>Dikarya</taxon>
        <taxon>Basidiomycota</taxon>
        <taxon>Agaricomycotina</taxon>
        <taxon>Dacrymycetes</taxon>
        <taxon>Dacrymycetales</taxon>
        <taxon>Dacrymycetaceae</taxon>
        <taxon>Calocera</taxon>
    </lineage>
</organism>
<feature type="signal peptide" evidence="1">
    <location>
        <begin position="1"/>
        <end position="18"/>
    </location>
</feature>
<dbReference type="InterPro" id="IPR003582">
    <property type="entry name" value="ShKT_dom"/>
</dbReference>
<dbReference type="AlphaFoldDB" id="A0A165DWX7"/>
<dbReference type="Gene3D" id="1.10.10.1870">
    <property type="entry name" value="ShTK domain-like"/>
    <property type="match status" value="1"/>
</dbReference>
<evidence type="ECO:0000313" key="4">
    <source>
        <dbReference type="Proteomes" id="UP000076842"/>
    </source>
</evidence>
<keyword evidence="1" id="KW-0732">Signal</keyword>
<proteinExistence type="predicted"/>
<keyword evidence="4" id="KW-1185">Reference proteome</keyword>
<sequence length="57" mass="6079">MKFGAIFTLALFAAFASAAPMPGGDKASDCASKKHLCTNKLYMAMMKAQCARTCGYH</sequence>
<dbReference type="Pfam" id="PF01549">
    <property type="entry name" value="ShK"/>
    <property type="match status" value="1"/>
</dbReference>
<reference evidence="3 4" key="1">
    <citation type="journal article" date="2016" name="Mol. Biol. Evol.">
        <title>Comparative Genomics of Early-Diverging Mushroom-Forming Fungi Provides Insights into the Origins of Lignocellulose Decay Capabilities.</title>
        <authorList>
            <person name="Nagy L.G."/>
            <person name="Riley R."/>
            <person name="Tritt A."/>
            <person name="Adam C."/>
            <person name="Daum C."/>
            <person name="Floudas D."/>
            <person name="Sun H."/>
            <person name="Yadav J.S."/>
            <person name="Pangilinan J."/>
            <person name="Larsson K.H."/>
            <person name="Matsuura K."/>
            <person name="Barry K."/>
            <person name="Labutti K."/>
            <person name="Kuo R."/>
            <person name="Ohm R.A."/>
            <person name="Bhattacharya S.S."/>
            <person name="Shirouzu T."/>
            <person name="Yoshinaga Y."/>
            <person name="Martin F.M."/>
            <person name="Grigoriev I.V."/>
            <person name="Hibbett D.S."/>
        </authorList>
    </citation>
    <scope>NUCLEOTIDE SEQUENCE [LARGE SCALE GENOMIC DNA]</scope>
    <source>
        <strain evidence="3 4">HHB12733</strain>
    </source>
</reference>
<evidence type="ECO:0000313" key="3">
    <source>
        <dbReference type="EMBL" id="KZT53709.1"/>
    </source>
</evidence>
<dbReference type="Proteomes" id="UP000076842">
    <property type="component" value="Unassembled WGS sequence"/>
</dbReference>
<gene>
    <name evidence="3" type="ORF">CALCODRAFT_500745</name>
</gene>
<name>A0A165DWX7_9BASI</name>
<evidence type="ECO:0000259" key="2">
    <source>
        <dbReference type="Pfam" id="PF01549"/>
    </source>
</evidence>
<dbReference type="OrthoDB" id="5855340at2759"/>
<feature type="domain" description="ShKT" evidence="2">
    <location>
        <begin position="25"/>
        <end position="56"/>
    </location>
</feature>
<dbReference type="EMBL" id="KV424030">
    <property type="protein sequence ID" value="KZT53709.1"/>
    <property type="molecule type" value="Genomic_DNA"/>
</dbReference>
<dbReference type="InParanoid" id="A0A165DWX7"/>
<evidence type="ECO:0000256" key="1">
    <source>
        <dbReference type="SAM" id="SignalP"/>
    </source>
</evidence>